<feature type="compositionally biased region" description="Basic residues" evidence="12">
    <location>
        <begin position="270"/>
        <end position="281"/>
    </location>
</feature>
<feature type="disulfide bond" evidence="11">
    <location>
        <begin position="39"/>
        <end position="208"/>
    </location>
</feature>
<evidence type="ECO:0000256" key="10">
    <source>
        <dbReference type="PIRSR" id="PIRSR601820-1"/>
    </source>
</evidence>
<evidence type="ECO:0000256" key="1">
    <source>
        <dbReference type="ARBA" id="ARBA00004613"/>
    </source>
</evidence>
<dbReference type="PANTHER" id="PTHR11844">
    <property type="entry name" value="METALLOPROTEASE INHIBITOR"/>
    <property type="match status" value="1"/>
</dbReference>
<organism evidence="15">
    <name type="scientific">Phallusia mammillata</name>
    <dbReference type="NCBI Taxonomy" id="59560"/>
    <lineage>
        <taxon>Eukaryota</taxon>
        <taxon>Metazoa</taxon>
        <taxon>Chordata</taxon>
        <taxon>Tunicata</taxon>
        <taxon>Ascidiacea</taxon>
        <taxon>Phlebobranchia</taxon>
        <taxon>Ascidiidae</taxon>
        <taxon>Phallusia</taxon>
    </lineage>
</organism>
<dbReference type="InterPro" id="IPR001820">
    <property type="entry name" value="TIMP"/>
</dbReference>
<dbReference type="InterPro" id="IPR030490">
    <property type="entry name" value="TIMP_CS"/>
</dbReference>
<dbReference type="InterPro" id="IPR001134">
    <property type="entry name" value="Netrin_domain"/>
</dbReference>
<keyword evidence="13" id="KW-0732">Signal</keyword>
<evidence type="ECO:0000256" key="4">
    <source>
        <dbReference type="ARBA" id="ARBA00022608"/>
    </source>
</evidence>
<feature type="disulfide bond" evidence="11">
    <location>
        <begin position="217"/>
        <end position="222"/>
    </location>
</feature>
<dbReference type="GO" id="GO:0002020">
    <property type="term" value="F:protease binding"/>
    <property type="evidence" value="ECO:0007669"/>
    <property type="project" value="TreeGrafter"/>
</dbReference>
<feature type="domain" description="NTR" evidence="14">
    <location>
        <begin position="27"/>
        <end position="212"/>
    </location>
</feature>
<dbReference type="Gene3D" id="2.40.50.120">
    <property type="match status" value="1"/>
</dbReference>
<accession>A0A6F9DVA8</accession>
<dbReference type="Gene3D" id="3.90.370.10">
    <property type="entry name" value="Tissue inhibitor of metalloproteinase-1. Chain B, domain 1"/>
    <property type="match status" value="1"/>
</dbReference>
<dbReference type="PROSITE" id="PS50189">
    <property type="entry name" value="NTR"/>
    <property type="match status" value="1"/>
</dbReference>
<comment type="similarity">
    <text evidence="2">Belongs to the protease inhibitor I35 (TIMP) family.</text>
</comment>
<feature type="disulfide bond" evidence="11">
    <location>
        <begin position="230"/>
        <end position="251"/>
    </location>
</feature>
<feature type="signal peptide" evidence="13">
    <location>
        <begin position="1"/>
        <end position="26"/>
    </location>
</feature>
<dbReference type="GO" id="GO:0008191">
    <property type="term" value="F:metalloendopeptidase inhibitor activity"/>
    <property type="evidence" value="ECO:0007669"/>
    <property type="project" value="InterPro"/>
</dbReference>
<evidence type="ECO:0000256" key="6">
    <source>
        <dbReference type="ARBA" id="ARBA00022723"/>
    </source>
</evidence>
<feature type="chain" id="PRO_5026288442" evidence="13">
    <location>
        <begin position="27"/>
        <end position="289"/>
    </location>
</feature>
<proteinExistence type="evidence at transcript level"/>
<keyword evidence="9" id="KW-0481">Metalloenzyme inhibitor</keyword>
<sequence>MNDKRAMLAMILASFVFGFLLDGAFGCMCMPNHPQKDICRNDSFVALVRIKSEMFVSVPPVEQIRHKKSAKKPAAMILTSKGRFDKEEADQNGRFVPTALPGEVIIDDVSGHDDVMESLVRYRIKVHKAYKGFDTKGSNKQKLYIYSARDEGLCGRRLKPRDTYLIIGSIVDGRLTVGLCNHVIPWRTLPKGEKRNIRKNMEQIGKVCEAKCDISYCPWSNCKPENENECSWNKAMERKYGNSVHQANFLCSPTTRGRCSWHGATISKSMKRNRRHHAGLRSHRDSSLP</sequence>
<protein>
    <submittedName>
        <fullName evidence="15">Metalloproteinase inhibitor 3-like</fullName>
    </submittedName>
</protein>
<dbReference type="GO" id="GO:0031012">
    <property type="term" value="C:extracellular matrix"/>
    <property type="evidence" value="ECO:0007669"/>
    <property type="project" value="TreeGrafter"/>
</dbReference>
<evidence type="ECO:0000256" key="5">
    <source>
        <dbReference type="ARBA" id="ARBA00022690"/>
    </source>
</evidence>
<dbReference type="Pfam" id="PF00965">
    <property type="entry name" value="TIMP"/>
    <property type="match status" value="1"/>
</dbReference>
<evidence type="ECO:0000256" key="7">
    <source>
        <dbReference type="ARBA" id="ARBA00022833"/>
    </source>
</evidence>
<keyword evidence="4" id="KW-0483">Metalloprotease inhibitor</keyword>
<dbReference type="AlphaFoldDB" id="A0A6F9DVA8"/>
<evidence type="ECO:0000256" key="13">
    <source>
        <dbReference type="SAM" id="SignalP"/>
    </source>
</evidence>
<evidence type="ECO:0000259" key="14">
    <source>
        <dbReference type="PROSITE" id="PS50189"/>
    </source>
</evidence>
<keyword evidence="7 10" id="KW-0862">Zinc</keyword>
<dbReference type="PANTHER" id="PTHR11844:SF25">
    <property type="entry name" value="NTR DOMAIN-CONTAINING PROTEIN"/>
    <property type="match status" value="1"/>
</dbReference>
<evidence type="ECO:0000256" key="8">
    <source>
        <dbReference type="ARBA" id="ARBA00023157"/>
    </source>
</evidence>
<keyword evidence="8 11" id="KW-1015">Disulfide bond</keyword>
<dbReference type="GO" id="GO:0005615">
    <property type="term" value="C:extracellular space"/>
    <property type="evidence" value="ECO:0007669"/>
    <property type="project" value="TreeGrafter"/>
</dbReference>
<comment type="subcellular location">
    <subcellularLocation>
        <location evidence="1">Secreted</location>
    </subcellularLocation>
</comment>
<evidence type="ECO:0000256" key="3">
    <source>
        <dbReference type="ARBA" id="ARBA00022525"/>
    </source>
</evidence>
<dbReference type="GO" id="GO:0046872">
    <property type="term" value="F:metal ion binding"/>
    <property type="evidence" value="ECO:0007669"/>
    <property type="project" value="UniProtKB-KW"/>
</dbReference>
<keyword evidence="3" id="KW-0964">Secreted</keyword>
<dbReference type="SUPFAM" id="SSF50242">
    <property type="entry name" value="TIMP-like"/>
    <property type="match status" value="1"/>
</dbReference>
<keyword evidence="5" id="KW-0646">Protease inhibitor</keyword>
<dbReference type="PROSITE" id="PS00288">
    <property type="entry name" value="TIMP"/>
    <property type="match status" value="1"/>
</dbReference>
<gene>
    <name evidence="15" type="primary">Timp3-002</name>
</gene>
<dbReference type="EMBL" id="LR791106">
    <property type="protein sequence ID" value="CAB3266968.1"/>
    <property type="molecule type" value="mRNA"/>
</dbReference>
<dbReference type="GO" id="GO:0051045">
    <property type="term" value="P:negative regulation of membrane protein ectodomain proteolysis"/>
    <property type="evidence" value="ECO:0007669"/>
    <property type="project" value="TreeGrafter"/>
</dbReference>
<feature type="disulfide bond" evidence="11">
    <location>
        <begin position="212"/>
        <end position="259"/>
    </location>
</feature>
<dbReference type="InterPro" id="IPR008993">
    <property type="entry name" value="TIMP-like_OB-fold"/>
</dbReference>
<dbReference type="SMART" id="SM00206">
    <property type="entry name" value="NTR"/>
    <property type="match status" value="1"/>
</dbReference>
<evidence type="ECO:0000256" key="12">
    <source>
        <dbReference type="SAM" id="MobiDB-lite"/>
    </source>
</evidence>
<reference evidence="15" key="1">
    <citation type="submission" date="2020-04" db="EMBL/GenBank/DDBJ databases">
        <authorList>
            <person name="Neveu A P."/>
        </authorList>
    </citation>
    <scope>NUCLEOTIDE SEQUENCE</scope>
    <source>
        <tissue evidence="15">Whole embryo</tissue>
    </source>
</reference>
<feature type="disulfide bond" evidence="11">
    <location>
        <begin position="27"/>
        <end position="154"/>
    </location>
</feature>
<evidence type="ECO:0000313" key="15">
    <source>
        <dbReference type="EMBL" id="CAB3266968.1"/>
    </source>
</evidence>
<keyword evidence="6 10" id="KW-0479">Metal-binding</keyword>
<dbReference type="InterPro" id="IPR027465">
    <property type="entry name" value="TIMP_C"/>
</dbReference>
<evidence type="ECO:0000256" key="9">
    <source>
        <dbReference type="ARBA" id="ARBA00023215"/>
    </source>
</evidence>
<name>A0A6F9DVA8_9ASCI</name>
<feature type="region of interest" description="Disordered" evidence="12">
    <location>
        <begin position="270"/>
        <end position="289"/>
    </location>
</feature>
<feature type="disulfide bond" evidence="11">
    <location>
        <begin position="29"/>
        <end position="180"/>
    </location>
</feature>
<feature type="binding site" evidence="10">
    <location>
        <position position="27"/>
    </location>
    <ligand>
        <name>Zn(2+)</name>
        <dbReference type="ChEBI" id="CHEBI:29105"/>
        <note>ligand shared with metalloproteinase partner</note>
    </ligand>
</feature>
<evidence type="ECO:0000256" key="11">
    <source>
        <dbReference type="PIRSR" id="PIRSR601820-3"/>
    </source>
</evidence>
<evidence type="ECO:0000256" key="2">
    <source>
        <dbReference type="ARBA" id="ARBA00011027"/>
    </source>
</evidence>